<keyword evidence="2" id="KW-0472">Membrane</keyword>
<dbReference type="InterPro" id="IPR011990">
    <property type="entry name" value="TPR-like_helical_dom_sf"/>
</dbReference>
<dbReference type="SUPFAM" id="SSF81901">
    <property type="entry name" value="HCP-like"/>
    <property type="match status" value="1"/>
</dbReference>
<dbReference type="Proteomes" id="UP000326202">
    <property type="component" value="Chromosome"/>
</dbReference>
<keyword evidence="4" id="KW-1185">Reference proteome</keyword>
<evidence type="ECO:0000256" key="2">
    <source>
        <dbReference type="SAM" id="Phobius"/>
    </source>
</evidence>
<dbReference type="EMBL" id="CP042906">
    <property type="protein sequence ID" value="QEX14841.1"/>
    <property type="molecule type" value="Genomic_DNA"/>
</dbReference>
<organism evidence="3 4">
    <name type="scientific">Hypericibacter terrae</name>
    <dbReference type="NCBI Taxonomy" id="2602015"/>
    <lineage>
        <taxon>Bacteria</taxon>
        <taxon>Pseudomonadati</taxon>
        <taxon>Pseudomonadota</taxon>
        <taxon>Alphaproteobacteria</taxon>
        <taxon>Rhodospirillales</taxon>
        <taxon>Dongiaceae</taxon>
        <taxon>Hypericibacter</taxon>
    </lineage>
</organism>
<sequence length="342" mass="36247">MRAEIIGSGPGTAIIRVLGKGTPAPLEAFQIQRNQVPDSYLAPDGEWQASPDHWVSLGPADLLSMGEGFEFRIGPEIVDPIVTTLTRSTFRLNLRGGGKLAVLALAAAGQAPLLSSGARARPGVRPQEIPRVEPPAPPDIPIVEPPEIPIAPPSRIAPVAPQSRRGMLLAVMVALLVVGGGLAWWVYRDRAGTVSNGSPPESSSELSLRDELKRFMDTNPTAEALVSKADGMVAEGNREGALYLYRQAVDKGSMESALALGRLYDPTEPANSNSTIANAETASYWYAKAAAANIVEAQRRLGILQTRNGLNSSSFAMGIENLKKASDQGDADAAKKLKELGQ</sequence>
<evidence type="ECO:0000313" key="3">
    <source>
        <dbReference type="EMBL" id="QEX14841.1"/>
    </source>
</evidence>
<accession>A0A5J6MCV3</accession>
<keyword evidence="2" id="KW-1133">Transmembrane helix</keyword>
<feature type="transmembrane region" description="Helical" evidence="2">
    <location>
        <begin position="167"/>
        <end position="187"/>
    </location>
</feature>
<feature type="region of interest" description="Disordered" evidence="1">
    <location>
        <begin position="118"/>
        <end position="141"/>
    </location>
</feature>
<name>A0A5J6MCV3_9PROT</name>
<gene>
    <name evidence="3" type="ORF">FRZ44_01160</name>
</gene>
<dbReference type="KEGG" id="htq:FRZ44_01160"/>
<reference evidence="3 4" key="1">
    <citation type="submission" date="2019-08" db="EMBL/GenBank/DDBJ databases">
        <title>Hyperibacter terrae gen. nov., sp. nov. and Hyperibacter viscosus sp. nov., two new members in the family Rhodospirillaceae isolated from the rhizosphere of Hypericum perforatum.</title>
        <authorList>
            <person name="Noviana Z."/>
        </authorList>
    </citation>
    <scope>NUCLEOTIDE SEQUENCE [LARGE SCALE GENOMIC DNA]</scope>
    <source>
        <strain evidence="3 4">R5913</strain>
    </source>
</reference>
<dbReference type="Gene3D" id="1.25.40.10">
    <property type="entry name" value="Tetratricopeptide repeat domain"/>
    <property type="match status" value="1"/>
</dbReference>
<proteinExistence type="predicted"/>
<evidence type="ECO:0000256" key="1">
    <source>
        <dbReference type="SAM" id="MobiDB-lite"/>
    </source>
</evidence>
<protein>
    <recommendedName>
        <fullName evidence="5">Sel1 repeat family protein</fullName>
    </recommendedName>
</protein>
<feature type="compositionally biased region" description="Pro residues" evidence="1">
    <location>
        <begin position="132"/>
        <end position="141"/>
    </location>
</feature>
<keyword evidence="2" id="KW-0812">Transmembrane</keyword>
<dbReference type="OrthoDB" id="112232at2"/>
<evidence type="ECO:0008006" key="5">
    <source>
        <dbReference type="Google" id="ProtNLM"/>
    </source>
</evidence>
<dbReference type="RefSeq" id="WP_151175349.1">
    <property type="nucleotide sequence ID" value="NZ_CP042906.1"/>
</dbReference>
<dbReference type="AlphaFoldDB" id="A0A5J6MCV3"/>
<evidence type="ECO:0000313" key="4">
    <source>
        <dbReference type="Proteomes" id="UP000326202"/>
    </source>
</evidence>